<dbReference type="Gene3D" id="3.40.50.300">
    <property type="entry name" value="P-loop containing nucleotide triphosphate hydrolases"/>
    <property type="match status" value="1"/>
</dbReference>
<dbReference type="GO" id="GO:0016301">
    <property type="term" value="F:kinase activity"/>
    <property type="evidence" value="ECO:0007669"/>
    <property type="project" value="UniProtKB-KW"/>
</dbReference>
<dbReference type="Proteomes" id="UP000474104">
    <property type="component" value="Unassembled WGS sequence"/>
</dbReference>
<dbReference type="RefSeq" id="WP_004078756.1">
    <property type="nucleotide sequence ID" value="NZ_VIRB01000111.1"/>
</dbReference>
<dbReference type="InterPro" id="IPR027417">
    <property type="entry name" value="P-loop_NTPase"/>
</dbReference>
<comment type="caution">
    <text evidence="1">The sequence shown here is derived from an EMBL/GenBank/DDBJ whole genome shotgun (WGS) entry which is preliminary data.</text>
</comment>
<reference evidence="1 2" key="1">
    <citation type="submission" date="2019-07" db="EMBL/GenBank/DDBJ databases">
        <title>Draft genome sequences of 15 bacterial species constituting the stable defined intestinal microbiota of the GM15 gnotobiotic mouse model.</title>
        <authorList>
            <person name="Elie C."/>
            <person name="Mathieu A."/>
            <person name="Saliou A."/>
            <person name="Darnaud M."/>
            <person name="Leulier F."/>
            <person name="Tamellini A."/>
        </authorList>
    </citation>
    <scope>NUCLEOTIDE SEQUENCE [LARGE SCALE GENOMIC DNA]</scope>
    <source>
        <strain evidence="2">ASF 502</strain>
    </source>
</reference>
<keyword evidence="1" id="KW-0808">Transferase</keyword>
<protein>
    <submittedName>
        <fullName evidence="1">Cytidylate kinase-like family protein</fullName>
    </submittedName>
</protein>
<name>A0A9X5H8Q6_9FIRM</name>
<dbReference type="SUPFAM" id="SSF52540">
    <property type="entry name" value="P-loop containing nucleoside triphosphate hydrolases"/>
    <property type="match status" value="1"/>
</dbReference>
<dbReference type="OrthoDB" id="9781180at2"/>
<dbReference type="Pfam" id="PF13189">
    <property type="entry name" value="Cytidylate_kin2"/>
    <property type="match status" value="1"/>
</dbReference>
<dbReference type="AlphaFoldDB" id="A0A9X5H8Q6"/>
<evidence type="ECO:0000313" key="1">
    <source>
        <dbReference type="EMBL" id="NDO70556.1"/>
    </source>
</evidence>
<evidence type="ECO:0000313" key="2">
    <source>
        <dbReference type="Proteomes" id="UP000474104"/>
    </source>
</evidence>
<proteinExistence type="predicted"/>
<dbReference type="EMBL" id="VIRB01000111">
    <property type="protein sequence ID" value="NDO70556.1"/>
    <property type="molecule type" value="Genomic_DNA"/>
</dbReference>
<gene>
    <name evidence="1" type="ORF">FMM80_18670</name>
</gene>
<keyword evidence="1" id="KW-0418">Kinase</keyword>
<accession>A0A9X5H8Q6</accession>
<sequence length="205" mass="23384">MDRFVITVNRQFASHGREIAKRLSEILGVPCYDGEMIQEAAEELSIPEDVVEREEETAVRQPQPATRIPFAMARNSSSTQDEIFEVQSEFMKRVVKKGSCVVVGRCSDYILSEEENALHIYIFAEYKARLQYCMEVLGRTEEDSRKALREIDEMRDSYSLEYSGYLAEDKEYKDILIDSNTMGVEATAQYLAVAARMKFGLSGES</sequence>
<organism evidence="1 2">
    <name type="scientific">Schaedlerella arabinosiphila</name>
    <dbReference type="NCBI Taxonomy" id="2044587"/>
    <lineage>
        <taxon>Bacteria</taxon>
        <taxon>Bacillati</taxon>
        <taxon>Bacillota</taxon>
        <taxon>Clostridia</taxon>
        <taxon>Lachnospirales</taxon>
        <taxon>Lachnospiraceae</taxon>
        <taxon>Schaedlerella</taxon>
    </lineage>
</organism>